<reference evidence="4 5" key="1">
    <citation type="submission" date="2023-08" db="EMBL/GenBank/DDBJ databases">
        <title>Black Yeasts Isolated from many extreme environments.</title>
        <authorList>
            <person name="Coleine C."/>
            <person name="Stajich J.E."/>
            <person name="Selbmann L."/>
        </authorList>
    </citation>
    <scope>NUCLEOTIDE SEQUENCE [LARGE SCALE GENOMIC DNA]</scope>
    <source>
        <strain evidence="4 5">CCFEE 6328</strain>
    </source>
</reference>
<feature type="domain" description="Aminotransferase class V" evidence="3">
    <location>
        <begin position="62"/>
        <end position="269"/>
    </location>
</feature>
<feature type="region of interest" description="Disordered" evidence="2">
    <location>
        <begin position="551"/>
        <end position="598"/>
    </location>
</feature>
<dbReference type="EMBL" id="JAVRRF010000011">
    <property type="protein sequence ID" value="KAK5060569.1"/>
    <property type="molecule type" value="Genomic_DNA"/>
</dbReference>
<dbReference type="PANTHER" id="PTHR43092">
    <property type="entry name" value="L-CYSTEINE DESULFHYDRASE"/>
    <property type="match status" value="1"/>
</dbReference>
<dbReference type="Gene3D" id="3.40.640.10">
    <property type="entry name" value="Type I PLP-dependent aspartate aminotransferase-like (Major domain)"/>
    <property type="match status" value="1"/>
</dbReference>
<evidence type="ECO:0000256" key="1">
    <source>
        <dbReference type="ARBA" id="ARBA00022898"/>
    </source>
</evidence>
<organism evidence="4 5">
    <name type="scientific">Exophiala sideris</name>
    <dbReference type="NCBI Taxonomy" id="1016849"/>
    <lineage>
        <taxon>Eukaryota</taxon>
        <taxon>Fungi</taxon>
        <taxon>Dikarya</taxon>
        <taxon>Ascomycota</taxon>
        <taxon>Pezizomycotina</taxon>
        <taxon>Eurotiomycetes</taxon>
        <taxon>Chaetothyriomycetidae</taxon>
        <taxon>Chaetothyriales</taxon>
        <taxon>Herpotrichiellaceae</taxon>
        <taxon>Exophiala</taxon>
    </lineage>
</organism>
<evidence type="ECO:0000313" key="5">
    <source>
        <dbReference type="Proteomes" id="UP001345691"/>
    </source>
</evidence>
<keyword evidence="5" id="KW-1185">Reference proteome</keyword>
<comment type="caution">
    <text evidence="4">The sequence shown here is derived from an EMBL/GenBank/DDBJ whole genome shotgun (WGS) entry which is preliminary data.</text>
</comment>
<feature type="compositionally biased region" description="Basic and acidic residues" evidence="2">
    <location>
        <begin position="551"/>
        <end position="563"/>
    </location>
</feature>
<dbReference type="InterPro" id="IPR015424">
    <property type="entry name" value="PyrdxlP-dep_Trfase"/>
</dbReference>
<evidence type="ECO:0000313" key="4">
    <source>
        <dbReference type="EMBL" id="KAK5060569.1"/>
    </source>
</evidence>
<dbReference type="PANTHER" id="PTHR43092:SF2">
    <property type="entry name" value="HERCYNYLCYSTEINE SULFOXIDE LYASE"/>
    <property type="match status" value="1"/>
</dbReference>
<dbReference type="InterPro" id="IPR015421">
    <property type="entry name" value="PyrdxlP-dep_Trfase_major"/>
</dbReference>
<keyword evidence="1" id="KW-0663">Pyridoxal phosphate</keyword>
<dbReference type="InterPro" id="IPR000192">
    <property type="entry name" value="Aminotrans_V_dom"/>
</dbReference>
<proteinExistence type="predicted"/>
<evidence type="ECO:0000256" key="2">
    <source>
        <dbReference type="SAM" id="MobiDB-lite"/>
    </source>
</evidence>
<dbReference type="Proteomes" id="UP001345691">
    <property type="component" value="Unassembled WGS sequence"/>
</dbReference>
<name>A0ABR0JBW2_9EURO</name>
<accession>A0ABR0JBW2</accession>
<dbReference type="Pfam" id="PF00266">
    <property type="entry name" value="Aminotran_5"/>
    <property type="match status" value="1"/>
</dbReference>
<sequence length="598" mass="66105">MGSFGEVTEFGHGFKSQFLFDPKYTNLNHGSFGTYSLPVRNALRGYQKLAEAAPDKFLRYQYVDLLNKSRERIARLINAPVDECVFVQNATTGRLNIAQFNIWLIFAGVNTILRNLQFKEKDCIIYFDTIYAACEKTLASIVETNPQLHLRKVGHGQDFGYALPCTHPEILNSLSQTISRVLYDGYNPRVCIFDTIVSLPGVRFPFERITKMCREYGILSLIDGAHSVGMMPLNMAQLDADFFVSNCHKWLYTPRGCAVLHVPKRNQHLIRTTFPTSHGYTPPDASSKMRNPLPPTEKSPFVNLFQYVATADNAPYYCVPAAINFRQNLCGGEEAIYNYIRDIAQRGADLLAMVLGTEVMDDLDQGHGLKTMGSYEATDRREGGRVGWSGGLRDCAMANVLLPITIMGAASRGSISMGPGGAGSAGGLSPALRQASYGFPSGGNGVQPHRSSSVGGMLGEPRKVSVSPLHSPSLPSAGPAVIQEADVAAHKAWMERTLVDEYNTFVAVYEYDGRLWTRVSGQIYLELKDFEWLGEVLKSLCERVRSGESLRGREGRPEFKLPELETLTLKSPKPPSRTSTAGTPVKRFDITQGGWVEE</sequence>
<gene>
    <name evidence="4" type="ORF">LTR69_005886</name>
</gene>
<dbReference type="SUPFAM" id="SSF53383">
    <property type="entry name" value="PLP-dependent transferases"/>
    <property type="match status" value="1"/>
</dbReference>
<evidence type="ECO:0000259" key="3">
    <source>
        <dbReference type="Pfam" id="PF00266"/>
    </source>
</evidence>
<protein>
    <recommendedName>
        <fullName evidence="3">Aminotransferase class V domain-containing protein</fullName>
    </recommendedName>
</protein>